<gene>
    <name evidence="4" type="ORF">HUG17_10547</name>
</gene>
<keyword evidence="3" id="KW-0812">Transmembrane</keyword>
<keyword evidence="3" id="KW-0472">Membrane</keyword>
<organism evidence="4">
    <name type="scientific">Dermatophagoides farinae</name>
    <name type="common">American house dust mite</name>
    <dbReference type="NCBI Taxonomy" id="6954"/>
    <lineage>
        <taxon>Eukaryota</taxon>
        <taxon>Metazoa</taxon>
        <taxon>Ecdysozoa</taxon>
        <taxon>Arthropoda</taxon>
        <taxon>Chelicerata</taxon>
        <taxon>Arachnida</taxon>
        <taxon>Acari</taxon>
        <taxon>Acariformes</taxon>
        <taxon>Sarcoptiformes</taxon>
        <taxon>Astigmata</taxon>
        <taxon>Psoroptidia</taxon>
        <taxon>Analgoidea</taxon>
        <taxon>Pyroglyphidae</taxon>
        <taxon>Dermatophagoidinae</taxon>
        <taxon>Dermatophagoides</taxon>
    </lineage>
</organism>
<feature type="transmembrane region" description="Helical" evidence="3">
    <location>
        <begin position="567"/>
        <end position="588"/>
    </location>
</feature>
<feature type="region of interest" description="Disordered" evidence="2">
    <location>
        <begin position="169"/>
        <end position="188"/>
    </location>
</feature>
<comment type="caution">
    <text evidence="4">The sequence shown here is derived from an EMBL/GenBank/DDBJ whole genome shotgun (WGS) entry which is preliminary data.</text>
</comment>
<keyword evidence="3" id="KW-1133">Transmembrane helix</keyword>
<feature type="transmembrane region" description="Helical" evidence="3">
    <location>
        <begin position="532"/>
        <end position="555"/>
    </location>
</feature>
<dbReference type="EMBL" id="SDOV01000010">
    <property type="protein sequence ID" value="KAH7636577.1"/>
    <property type="molecule type" value="Genomic_DNA"/>
</dbReference>
<comment type="similarity">
    <text evidence="1">Belongs to the SAPAP family.</text>
</comment>
<dbReference type="Pfam" id="PF03359">
    <property type="entry name" value="GKAP"/>
    <property type="match status" value="1"/>
</dbReference>
<accession>A0A9D4SBM5</accession>
<reference evidence="4" key="1">
    <citation type="submission" date="2020-06" db="EMBL/GenBank/DDBJ databases">
        <authorList>
            <person name="Ji K."/>
            <person name="Li J."/>
        </authorList>
    </citation>
    <scope>NUCLEOTIDE SEQUENCE</scope>
    <source>
        <strain evidence="4">JKM2019</strain>
        <tissue evidence="4">Whole body</tissue>
    </source>
</reference>
<dbReference type="AlphaFoldDB" id="A0A9D4SBM5"/>
<proteinExistence type="inferred from homology"/>
<dbReference type="Proteomes" id="UP000828236">
    <property type="component" value="Unassembled WGS sequence"/>
</dbReference>
<reference evidence="4" key="2">
    <citation type="journal article" date="2021" name="World Allergy Organ. J.">
        <title>Chromosome-level assembly of Dermatophagoides farinae genome and transcriptome reveals two novel allergens Der f 37 and Der f 39.</title>
        <authorList>
            <person name="Chen J."/>
            <person name="Cai Z."/>
            <person name="Fan D."/>
            <person name="Hu J."/>
            <person name="Hou Y."/>
            <person name="He Y."/>
            <person name="Zhang Z."/>
            <person name="Zhao Z."/>
            <person name="Gao P."/>
            <person name="Hu W."/>
            <person name="Sun J."/>
            <person name="Li J."/>
            <person name="Ji K."/>
        </authorList>
    </citation>
    <scope>NUCLEOTIDE SEQUENCE</scope>
    <source>
        <strain evidence="4">JKM2019</strain>
    </source>
</reference>
<sequence length="655" mass="77285">MTDVAYYRQILKDQTELLDSNIEKYLKILDEELDRLPESVVGQIRLVIGQSRLFINERFKQFSGLVDDCELKRGEKEIKVEDLAGFWDMINYQIDDLKSKYAELEQLQSNDWQPIDEKKPVVKKITKNQTPTIRKPLQTVINNGGANDGGNRTTTTTTNGFANKSNKMNGHNNHHHNGKDSIDGGSSNAQVMKKAPIKSNFREFLKAKKQEKLNTKTMNSNDNKLNNENDLVSYHFDCLFDVWYYDPSSFFIYNLNEKLYTNYMILLAIVTILGLQVQYSFHFKPVDTDSFIIIYELTVKTWQHYLKCKCSDNEKLMKFQSFLRKNPPPQKLPSIPLLRSICRHYHWLLCRIKFELFFHYVDKKKLESQQFASIKTILSWQCRSALVLGQNIFEFIFCYIMVSSSLILIGFPFRFYHSIGEAFQFYQWNRVPLFMIDSLFIFYTFFIMIQSFTFGVYCNLMFFIFHWFEIERMQRSFIQIRIESQRTNRIILLDRIAVYRPTLRYSLLNQLKKNYREYHQLITLYRTAYTEIWGRVTFVYLVISVPLNGMCVLTLNTPDLFYDQMATVLLMLICHSLSITVMMFGIAMQTETLHIFSKYLVPIIQSIGYRNSLSIKFKYEDWFNRLLFGPKYGPNLTIAGTLTYNSIVKVSHLFS</sequence>
<dbReference type="InterPro" id="IPR005026">
    <property type="entry name" value="SAPAP"/>
</dbReference>
<feature type="transmembrane region" description="Helical" evidence="3">
    <location>
        <begin position="440"/>
        <end position="468"/>
    </location>
</feature>
<dbReference type="GO" id="GO:0023052">
    <property type="term" value="P:signaling"/>
    <property type="evidence" value="ECO:0007669"/>
    <property type="project" value="InterPro"/>
</dbReference>
<evidence type="ECO:0000256" key="1">
    <source>
        <dbReference type="ARBA" id="ARBA00008839"/>
    </source>
</evidence>
<dbReference type="PANTHER" id="PTHR12353:SF1">
    <property type="entry name" value="DISKS LARGE-ASSOCIATED PROTEIN 5"/>
    <property type="match status" value="1"/>
</dbReference>
<evidence type="ECO:0000313" key="4">
    <source>
        <dbReference type="EMBL" id="KAH7636577.1"/>
    </source>
</evidence>
<feature type="transmembrane region" description="Helical" evidence="3">
    <location>
        <begin position="259"/>
        <end position="277"/>
    </location>
</feature>
<name>A0A9D4SBM5_DERFA</name>
<evidence type="ECO:0000256" key="3">
    <source>
        <dbReference type="SAM" id="Phobius"/>
    </source>
</evidence>
<dbReference type="PANTHER" id="PTHR12353">
    <property type="entry name" value="DISKS LARGE-ASSOCIATED PROTEIN DAP SAP90/PSD-95-ASSOCIATED PROTEIN"/>
    <property type="match status" value="1"/>
</dbReference>
<protein>
    <submittedName>
        <fullName evidence="4">Uncharacterized protein</fullName>
    </submittedName>
</protein>
<evidence type="ECO:0000256" key="2">
    <source>
        <dbReference type="SAM" id="MobiDB-lite"/>
    </source>
</evidence>
<feature type="transmembrane region" description="Helical" evidence="3">
    <location>
        <begin position="392"/>
        <end position="413"/>
    </location>
</feature>